<feature type="transmembrane region" description="Helical" evidence="12">
    <location>
        <begin position="176"/>
        <end position="198"/>
    </location>
</feature>
<dbReference type="CDD" id="cd03806">
    <property type="entry name" value="GT4_ALG11-like"/>
    <property type="match status" value="1"/>
</dbReference>
<dbReference type="InterPro" id="IPR001296">
    <property type="entry name" value="Glyco_trans_1"/>
</dbReference>
<dbReference type="GO" id="GO:0005789">
    <property type="term" value="C:endoplasmic reticulum membrane"/>
    <property type="evidence" value="ECO:0007669"/>
    <property type="project" value="UniProtKB-SubCell"/>
</dbReference>
<comment type="pathway">
    <text evidence="2 12">Protein modification; protein glycosylation.</text>
</comment>
<dbReference type="eggNOG" id="KOG1387">
    <property type="taxonomic scope" value="Eukaryota"/>
</dbReference>
<dbReference type="Pfam" id="PF15924">
    <property type="entry name" value="ALG11_N"/>
    <property type="match status" value="2"/>
</dbReference>
<evidence type="ECO:0000256" key="12">
    <source>
        <dbReference type="RuleBase" id="RU367051"/>
    </source>
</evidence>
<dbReference type="OrthoDB" id="2276068at2759"/>
<reference evidence="15 16" key="1">
    <citation type="journal article" date="2008" name="Nature">
        <title>The Phaeodactylum genome reveals the evolutionary history of diatom genomes.</title>
        <authorList>
            <person name="Bowler C."/>
            <person name="Allen A.E."/>
            <person name="Badger J.H."/>
            <person name="Grimwood J."/>
            <person name="Jabbari K."/>
            <person name="Kuo A."/>
            <person name="Maheswari U."/>
            <person name="Martens C."/>
            <person name="Maumus F."/>
            <person name="Otillar R.P."/>
            <person name="Rayko E."/>
            <person name="Salamov A."/>
            <person name="Vandepoele K."/>
            <person name="Beszteri B."/>
            <person name="Gruber A."/>
            <person name="Heijde M."/>
            <person name="Katinka M."/>
            <person name="Mock T."/>
            <person name="Valentin K."/>
            <person name="Verret F."/>
            <person name="Berges J.A."/>
            <person name="Brownlee C."/>
            <person name="Cadoret J.P."/>
            <person name="Chiovitti A."/>
            <person name="Choi C.J."/>
            <person name="Coesel S."/>
            <person name="De Martino A."/>
            <person name="Detter J.C."/>
            <person name="Durkin C."/>
            <person name="Falciatore A."/>
            <person name="Fournet J."/>
            <person name="Haruta M."/>
            <person name="Huysman M.J."/>
            <person name="Jenkins B.D."/>
            <person name="Jiroutova K."/>
            <person name="Jorgensen R.E."/>
            <person name="Joubert Y."/>
            <person name="Kaplan A."/>
            <person name="Kroger N."/>
            <person name="Kroth P.G."/>
            <person name="La Roche J."/>
            <person name="Lindquist E."/>
            <person name="Lommer M."/>
            <person name="Martin-Jezequel V."/>
            <person name="Lopez P.J."/>
            <person name="Lucas S."/>
            <person name="Mangogna M."/>
            <person name="McGinnis K."/>
            <person name="Medlin L.K."/>
            <person name="Montsant A."/>
            <person name="Oudot-Le Secq M.P."/>
            <person name="Napoli C."/>
            <person name="Obornik M."/>
            <person name="Parker M.S."/>
            <person name="Petit J.L."/>
            <person name="Porcel B.M."/>
            <person name="Poulsen N."/>
            <person name="Robison M."/>
            <person name="Rychlewski L."/>
            <person name="Rynearson T.A."/>
            <person name="Schmutz J."/>
            <person name="Shapiro H."/>
            <person name="Siaut M."/>
            <person name="Stanley M."/>
            <person name="Sussman M.R."/>
            <person name="Taylor A.R."/>
            <person name="Vardi A."/>
            <person name="von Dassow P."/>
            <person name="Vyverman W."/>
            <person name="Willis A."/>
            <person name="Wyrwicz L.S."/>
            <person name="Rokhsar D.S."/>
            <person name="Weissenbach J."/>
            <person name="Armbrust E.V."/>
            <person name="Green B.R."/>
            <person name="Van de Peer Y."/>
            <person name="Grigoriev I.V."/>
        </authorList>
    </citation>
    <scope>NUCLEOTIDE SEQUENCE [LARGE SCALE GENOMIC DNA]</scope>
    <source>
        <strain evidence="15 16">CCAP 1055/1</strain>
    </source>
</reference>
<keyword evidence="6 12" id="KW-0808">Transferase</keyword>
<dbReference type="RefSeq" id="XP_002185822.1">
    <property type="nucleotide sequence ID" value="XM_002185786.2"/>
</dbReference>
<keyword evidence="10 12" id="KW-0472">Membrane</keyword>
<dbReference type="Pfam" id="PF00534">
    <property type="entry name" value="Glycos_transf_1"/>
    <property type="match status" value="1"/>
</dbReference>
<reference evidence="16" key="2">
    <citation type="submission" date="2008-08" db="EMBL/GenBank/DDBJ databases">
        <authorList>
            <consortium name="Diatom Consortium"/>
            <person name="Grigoriev I."/>
            <person name="Grimwood J."/>
            <person name="Kuo A."/>
            <person name="Otillar R.P."/>
            <person name="Salamov A."/>
            <person name="Detter J.C."/>
            <person name="Lindquist E."/>
            <person name="Shapiro H."/>
            <person name="Lucas S."/>
            <person name="Glavina del Rio T."/>
            <person name="Pitluck S."/>
            <person name="Rokhsar D."/>
            <person name="Bowler C."/>
        </authorList>
    </citation>
    <scope>GENOME REANNOTATION</scope>
    <source>
        <strain evidence="16">CCAP 1055/1</strain>
    </source>
</reference>
<evidence type="ECO:0000256" key="1">
    <source>
        <dbReference type="ARBA" id="ARBA00004389"/>
    </source>
</evidence>
<dbReference type="GeneID" id="7204580"/>
<name>B5Y3C6_PHATC</name>
<evidence type="ECO:0000256" key="3">
    <source>
        <dbReference type="ARBA" id="ARBA00012645"/>
    </source>
</evidence>
<dbReference type="CAZy" id="GT4">
    <property type="family name" value="Glycosyltransferase Family 4"/>
</dbReference>
<protein>
    <recommendedName>
        <fullName evidence="4 12">GDP-Man:Man(3)GlcNAc(2)-PP-Dol alpha-1,2-mannosyltransferase</fullName>
        <ecNumber evidence="3 12">2.4.1.131</ecNumber>
    </recommendedName>
</protein>
<feature type="domain" description="ALG11 mannosyltransferase N-terminal" evidence="14">
    <location>
        <begin position="36"/>
        <end position="64"/>
    </location>
</feature>
<keyword evidence="16" id="KW-1185">Reference proteome</keyword>
<evidence type="ECO:0000256" key="10">
    <source>
        <dbReference type="ARBA" id="ARBA00023136"/>
    </source>
</evidence>
<feature type="domain" description="Glycosyl transferase family 1" evidence="13">
    <location>
        <begin position="236"/>
        <end position="409"/>
    </location>
</feature>
<feature type="non-terminal residue" evidence="15">
    <location>
        <position position="433"/>
    </location>
</feature>
<dbReference type="UniPathway" id="UPA00378"/>
<evidence type="ECO:0000256" key="8">
    <source>
        <dbReference type="ARBA" id="ARBA00022824"/>
    </source>
</evidence>
<accession>B5Y3C6</accession>
<evidence type="ECO:0000256" key="9">
    <source>
        <dbReference type="ARBA" id="ARBA00022989"/>
    </source>
</evidence>
<dbReference type="PANTHER" id="PTHR45919:SF1">
    <property type="entry name" value="GDP-MAN:MAN(3)GLCNAC(2)-PP-DOL ALPHA-1,2-MANNOSYLTRANSFERASE"/>
    <property type="match status" value="1"/>
</dbReference>
<dbReference type="KEGG" id="pti:PHATR_54621"/>
<dbReference type="Proteomes" id="UP000000759">
    <property type="component" value="Chromosome 11"/>
</dbReference>
<comment type="subcellular location">
    <subcellularLocation>
        <location evidence="1">Endoplasmic reticulum membrane</location>
        <topology evidence="1">Single-pass membrane protein</topology>
    </subcellularLocation>
</comment>
<keyword evidence="7 12" id="KW-0812">Transmembrane</keyword>
<dbReference type="InParanoid" id="B5Y3C6"/>
<dbReference type="Gene3D" id="3.40.50.2000">
    <property type="entry name" value="Glycogen Phosphorylase B"/>
    <property type="match status" value="1"/>
</dbReference>
<dbReference type="GO" id="GO:0006487">
    <property type="term" value="P:protein N-linked glycosylation"/>
    <property type="evidence" value="ECO:0007669"/>
    <property type="project" value="TreeGrafter"/>
</dbReference>
<keyword evidence="5 12" id="KW-0328">Glycosyltransferase</keyword>
<evidence type="ECO:0000256" key="5">
    <source>
        <dbReference type="ARBA" id="ARBA00022676"/>
    </source>
</evidence>
<sequence length="433" mass="49045">MLLLTTAICWLLVPCVALLSAILYHRIKYFRRTKRKTWAFFHPYCSSGGGGERVLWKMVQVLSDLHHKGWHVDELLSSAPRFSLLMESLGTMQLAYQGFLRQYKNTGVLPDIFLDTTGCAFTFVVASILFGSRIIPYVHYPTISTDMLQLVWERRRSSYNHQDYISSSRVTTYVKLLYYIGFAVLYGMVGSLSTLVLVNSTWTYNHIQSLWKGAAWSKDRIRILYPPCRVAVPSKNGPKREKIVLSIGQFRPEKDHNLQLEAFAYLLKNHAELRGQVQLVLLGGCRGESDQRRLEALQVLAGTLQLESSVQFVVNQKYSVVEHWLQKSSVGIHTMWNEHFGIGIVEMMAAGLIVVAHNSGGPKLDIVTEYKSQSTGFLATTKEEYAQAMYRAFTMGSAESQAMRQAAQKSASRFSDVVFAKSFEEILLQANLL</sequence>
<keyword evidence="8 12" id="KW-0256">Endoplasmic reticulum</keyword>
<gene>
    <name evidence="15" type="ORF">PHATR_54621</name>
</gene>
<dbReference type="EC" id="2.4.1.131" evidence="3 12"/>
<dbReference type="PaxDb" id="2850-Phatr54621"/>
<proteinExistence type="inferred from homology"/>
<dbReference type="STRING" id="556484.B5Y3C6"/>
<evidence type="ECO:0000256" key="7">
    <source>
        <dbReference type="ARBA" id="ARBA00022692"/>
    </source>
</evidence>
<feature type="domain" description="ALG11 mannosyltransferase N-terminal" evidence="14">
    <location>
        <begin position="78"/>
        <end position="211"/>
    </location>
</feature>
<dbReference type="PANTHER" id="PTHR45919">
    <property type="entry name" value="GDP-MAN:MAN(3)GLCNAC(2)-PP-DOL ALPHA-1,2-MANNOSYLTRANSFERASE"/>
    <property type="match status" value="1"/>
</dbReference>
<evidence type="ECO:0000256" key="2">
    <source>
        <dbReference type="ARBA" id="ARBA00004922"/>
    </source>
</evidence>
<comment type="similarity">
    <text evidence="12">Belongs to the glycosyltransferase group 1 family. Glycosyltransferase 4 subfamily.</text>
</comment>
<dbReference type="GO" id="GO:0004377">
    <property type="term" value="F:GDP-Man:Man(3)GlcNAc(2)-PP-Dol alpha-1,2-mannosyltransferase activity"/>
    <property type="evidence" value="ECO:0007669"/>
    <property type="project" value="UniProtKB-UniRule"/>
</dbReference>
<evidence type="ECO:0000313" key="15">
    <source>
        <dbReference type="EMBL" id="ACI65292.1"/>
    </source>
</evidence>
<dbReference type="EMBL" id="CP001141">
    <property type="protein sequence ID" value="ACI65292.1"/>
    <property type="molecule type" value="Genomic_DNA"/>
</dbReference>
<dbReference type="InterPro" id="IPR031814">
    <property type="entry name" value="ALG11_N"/>
</dbReference>
<evidence type="ECO:0000256" key="4">
    <source>
        <dbReference type="ARBA" id="ARBA00022018"/>
    </source>
</evidence>
<keyword evidence="9 12" id="KW-1133">Transmembrane helix</keyword>
<comment type="catalytic activity">
    <reaction evidence="11 12">
        <text>an alpha-D-Man-(1-&gt;3)-[alpha-D-Man-(1-&gt;6)]-beta-D-Man-(1-&gt;4)-beta-D-GlcNAc-(1-&gt;4)-alpha-D-GlcNAc-diphospho-di-trans,poly-cis-dolichol + 2 GDP-alpha-D-mannose = an alpha-D-Man-(1-&gt;2)-alpha-D-Man-(1-&gt;2)-alpha-D-Man-(1-&gt;3)-[alpha-D-Man-(1-&gt;6)]-beta-D-Man-(1-&gt;4)-beta-D-GlcNAc-(1-&gt;4)-alpha-D-GlcNAc-diphospho-di-trans,poly-cis-dolichol + 2 GDP + 2 H(+)</text>
        <dbReference type="Rhea" id="RHEA:29523"/>
        <dbReference type="Rhea" id="RHEA-COMP:19515"/>
        <dbReference type="Rhea" id="RHEA-COMP:19516"/>
        <dbReference type="ChEBI" id="CHEBI:15378"/>
        <dbReference type="ChEBI" id="CHEBI:57527"/>
        <dbReference type="ChEBI" id="CHEBI:58189"/>
        <dbReference type="ChEBI" id="CHEBI:132511"/>
        <dbReference type="ChEBI" id="CHEBI:132515"/>
        <dbReference type="EC" id="2.4.1.131"/>
    </reaction>
    <physiologicalReaction direction="left-to-right" evidence="11 12">
        <dbReference type="Rhea" id="RHEA:29524"/>
    </physiologicalReaction>
</comment>
<dbReference type="InterPro" id="IPR038013">
    <property type="entry name" value="ALG11"/>
</dbReference>
<evidence type="ECO:0000256" key="6">
    <source>
        <dbReference type="ARBA" id="ARBA00022679"/>
    </source>
</evidence>
<evidence type="ECO:0000256" key="11">
    <source>
        <dbReference type="ARBA" id="ARBA00045065"/>
    </source>
</evidence>
<evidence type="ECO:0000259" key="14">
    <source>
        <dbReference type="Pfam" id="PF15924"/>
    </source>
</evidence>
<evidence type="ECO:0000259" key="13">
    <source>
        <dbReference type="Pfam" id="PF00534"/>
    </source>
</evidence>
<comment type="function">
    <text evidence="12">GDP-Man:Man(3)GlcNAc(2)-PP-Dol alpha-1,2-mannosyltransferase that operates in the biosynthetic pathway of dolichol-linked oligosaccharides, the glycan precursors employed in protein asparagine (N)-glycosylation. The assembly of dolichol-linked oligosaccharides begins on the cytosolic side of the endoplasmic reticulum membrane and finishes in its lumen. The sequential addition of sugars to dolichol pyrophosphate produces dolichol-linked oligosaccharides containing fourteen sugars, including two GlcNAcs, nine mannoses and three glucoses. Once assembled, the oligosaccharide is transferred from the lipid to nascent proteins by oligosaccharyltransferases. Catalyzes, on the cytoplasmic face of the endoplasmic reticulum, the addition of the fourth and fifth mannose residues to the dolichol-linked oligosaccharide chain, to produce Man(5)GlcNAc(2)-PP-dolichol core oligosaccharide.</text>
</comment>
<dbReference type="SUPFAM" id="SSF53756">
    <property type="entry name" value="UDP-Glycosyltransferase/glycogen phosphorylase"/>
    <property type="match status" value="1"/>
</dbReference>
<evidence type="ECO:0000313" key="16">
    <source>
        <dbReference type="Proteomes" id="UP000000759"/>
    </source>
</evidence>
<organism evidence="15 16">
    <name type="scientific">Phaeodactylum tricornutum (strain CCAP 1055/1)</name>
    <dbReference type="NCBI Taxonomy" id="556484"/>
    <lineage>
        <taxon>Eukaryota</taxon>
        <taxon>Sar</taxon>
        <taxon>Stramenopiles</taxon>
        <taxon>Ochrophyta</taxon>
        <taxon>Bacillariophyta</taxon>
        <taxon>Bacillariophyceae</taxon>
        <taxon>Bacillariophycidae</taxon>
        <taxon>Naviculales</taxon>
        <taxon>Phaeodactylaceae</taxon>
        <taxon>Phaeodactylum</taxon>
    </lineage>
</organism>
<dbReference type="AlphaFoldDB" id="B5Y3C6"/>